<reference evidence="2 3" key="1">
    <citation type="submission" date="2016-10" db="EMBL/GenBank/DDBJ databases">
        <authorList>
            <person name="de Groot N.N."/>
        </authorList>
    </citation>
    <scope>NUCLEOTIDE SEQUENCE [LARGE SCALE GENOMIC DNA]</scope>
    <source>
        <strain evidence="2 3">DSM 29340</strain>
    </source>
</reference>
<accession>A0A1H6W5B9</accession>
<dbReference type="InterPro" id="IPR036361">
    <property type="entry name" value="SAP_dom_sf"/>
</dbReference>
<dbReference type="InterPro" id="IPR003034">
    <property type="entry name" value="SAP_dom"/>
</dbReference>
<dbReference type="InterPro" id="IPR024432">
    <property type="entry name" value="Put_RecE_PDDEXK-like_dom"/>
</dbReference>
<evidence type="ECO:0000259" key="1">
    <source>
        <dbReference type="PROSITE" id="PS50800"/>
    </source>
</evidence>
<sequence length="341" mass="37923">MKHENFDVEQCEAVDPDTKKIGVHPGLSNAKYHGGKEEVSKSSLDVIRKSPAHFLHSRTVERKAPTAAQRTGTIDHTILLEPENFWKEYARPFVAPVGALATADDIKARLKELGLPVSGAKAAITDRLREADPDAIFLDDAKAAYADEVGGREILTEEELAQAEAVRASVMAHPVAGKLLDPEAGIAELSCYWKDPETGVQCRCRPDFWRRDGLIVDLKTCLDASPEGFSKSIYNWRYHVQHAFYVDGIKAALEQGPNPLNMPAPTHFVFVAVEKTAPYAVGVYMLDAESVDIGRRDYREDLARYAECLTADDWPAYSPQIEPISLPEWVLRRESYEAEEG</sequence>
<dbReference type="AlphaFoldDB" id="A0A1H6W5B9"/>
<dbReference type="EMBL" id="FNYD01000003">
    <property type="protein sequence ID" value="SEJ12231.1"/>
    <property type="molecule type" value="Genomic_DNA"/>
</dbReference>
<keyword evidence="3" id="KW-1185">Reference proteome</keyword>
<dbReference type="Gene3D" id="3.90.320.10">
    <property type="match status" value="1"/>
</dbReference>
<protein>
    <recommendedName>
        <fullName evidence="1">SAP domain-containing protein</fullName>
    </recommendedName>
</protein>
<dbReference type="RefSeq" id="WP_092364037.1">
    <property type="nucleotide sequence ID" value="NZ_BMGV01000003.1"/>
</dbReference>
<evidence type="ECO:0000313" key="3">
    <source>
        <dbReference type="Proteomes" id="UP000199379"/>
    </source>
</evidence>
<organism evidence="2 3">
    <name type="scientific">Cribrihabitans marinus</name>
    <dbReference type="NCBI Taxonomy" id="1227549"/>
    <lineage>
        <taxon>Bacteria</taxon>
        <taxon>Pseudomonadati</taxon>
        <taxon>Pseudomonadota</taxon>
        <taxon>Alphaproteobacteria</taxon>
        <taxon>Rhodobacterales</taxon>
        <taxon>Paracoccaceae</taxon>
        <taxon>Cribrihabitans</taxon>
    </lineage>
</organism>
<name>A0A1H6W5B9_9RHOB</name>
<dbReference type="STRING" id="1227549.SAMN05444007_103372"/>
<dbReference type="Proteomes" id="UP000199379">
    <property type="component" value="Unassembled WGS sequence"/>
</dbReference>
<dbReference type="OrthoDB" id="3292504at2"/>
<gene>
    <name evidence="2" type="ORF">SAMN05444007_103372</name>
</gene>
<dbReference type="PROSITE" id="PS50800">
    <property type="entry name" value="SAP"/>
    <property type="match status" value="1"/>
</dbReference>
<evidence type="ECO:0000313" key="2">
    <source>
        <dbReference type="EMBL" id="SEJ12231.1"/>
    </source>
</evidence>
<proteinExistence type="predicted"/>
<dbReference type="Pfam" id="PF12684">
    <property type="entry name" value="DUF3799"/>
    <property type="match status" value="1"/>
</dbReference>
<dbReference type="InterPro" id="IPR011604">
    <property type="entry name" value="PDDEXK-like_dom_sf"/>
</dbReference>
<feature type="domain" description="SAP" evidence="1">
    <location>
        <begin position="98"/>
        <end position="132"/>
    </location>
</feature>
<dbReference type="Gene3D" id="1.10.720.30">
    <property type="entry name" value="SAP domain"/>
    <property type="match status" value="1"/>
</dbReference>